<dbReference type="STRING" id="933388.S7ZQM2"/>
<sequence length="202" mass="23944">MGIQKYEKYSKSRYYDLVKIYHPDRKASPVYEKLPKDERLARYRLIVDAHTILSDDRKRSAYDKHGRGWNLESRRRHFGDWTDLDAIYYGRSDERGHYDGEREFLQQLIGSKSFICLIVVIVTFAQTCALLSSVAKSERQMRQTDEHCRVLMDRRRERALNMRTLVAQMESFLLKRDPSGLGLLPTEEPLYHEFLPLCSYKD</sequence>
<keyword evidence="1" id="KW-0472">Membrane</keyword>
<keyword evidence="1" id="KW-0812">Transmembrane</keyword>
<name>S7ZQM2_PENO1</name>
<evidence type="ECO:0000259" key="2">
    <source>
        <dbReference type="PROSITE" id="PS50076"/>
    </source>
</evidence>
<dbReference type="AlphaFoldDB" id="S7ZQM2"/>
<feature type="domain" description="J" evidence="2">
    <location>
        <begin position="1"/>
        <end position="66"/>
    </location>
</feature>
<dbReference type="InterPro" id="IPR036869">
    <property type="entry name" value="J_dom_sf"/>
</dbReference>
<feature type="transmembrane region" description="Helical" evidence="1">
    <location>
        <begin position="114"/>
        <end position="135"/>
    </location>
</feature>
<keyword evidence="1" id="KW-1133">Transmembrane helix</keyword>
<dbReference type="EMBL" id="KB644412">
    <property type="protein sequence ID" value="EPS30946.1"/>
    <property type="molecule type" value="Genomic_DNA"/>
</dbReference>
<accession>S7ZQM2</accession>
<gene>
    <name evidence="3" type="ORF">PDE_05900</name>
</gene>
<organism evidence="3 4">
    <name type="scientific">Penicillium oxalicum (strain 114-2 / CGMCC 5302)</name>
    <name type="common">Penicillium decumbens</name>
    <dbReference type="NCBI Taxonomy" id="933388"/>
    <lineage>
        <taxon>Eukaryota</taxon>
        <taxon>Fungi</taxon>
        <taxon>Dikarya</taxon>
        <taxon>Ascomycota</taxon>
        <taxon>Pezizomycotina</taxon>
        <taxon>Eurotiomycetes</taxon>
        <taxon>Eurotiomycetidae</taxon>
        <taxon>Eurotiales</taxon>
        <taxon>Aspergillaceae</taxon>
        <taxon>Penicillium</taxon>
    </lineage>
</organism>
<evidence type="ECO:0000313" key="4">
    <source>
        <dbReference type="Proteomes" id="UP000019376"/>
    </source>
</evidence>
<dbReference type="HOGENOM" id="CLU_063296_2_0_1"/>
<dbReference type="PANTHER" id="PTHR24074">
    <property type="entry name" value="CO-CHAPERONE PROTEIN DJLA"/>
    <property type="match status" value="1"/>
</dbReference>
<dbReference type="OrthoDB" id="445556at2759"/>
<keyword evidence="4" id="KW-1185">Reference proteome</keyword>
<evidence type="ECO:0000313" key="3">
    <source>
        <dbReference type="EMBL" id="EPS30946.1"/>
    </source>
</evidence>
<evidence type="ECO:0000256" key="1">
    <source>
        <dbReference type="SAM" id="Phobius"/>
    </source>
</evidence>
<dbReference type="Gene3D" id="1.10.287.110">
    <property type="entry name" value="DnaJ domain"/>
    <property type="match status" value="1"/>
</dbReference>
<reference evidence="3 4" key="1">
    <citation type="journal article" date="2013" name="PLoS ONE">
        <title>Genomic and secretomic analyses reveal unique features of the lignocellulolytic enzyme system of Penicillium decumbens.</title>
        <authorList>
            <person name="Liu G."/>
            <person name="Zhang L."/>
            <person name="Wei X."/>
            <person name="Zou G."/>
            <person name="Qin Y."/>
            <person name="Ma L."/>
            <person name="Li J."/>
            <person name="Zheng H."/>
            <person name="Wang S."/>
            <person name="Wang C."/>
            <person name="Xun L."/>
            <person name="Zhao G.-P."/>
            <person name="Zhou Z."/>
            <person name="Qu Y."/>
        </authorList>
    </citation>
    <scope>NUCLEOTIDE SEQUENCE [LARGE SCALE GENOMIC DNA]</scope>
    <source>
        <strain evidence="4">114-2 / CGMCC 5302</strain>
    </source>
</reference>
<dbReference type="SUPFAM" id="SSF46565">
    <property type="entry name" value="Chaperone J-domain"/>
    <property type="match status" value="1"/>
</dbReference>
<proteinExistence type="predicted"/>
<dbReference type="InterPro" id="IPR001623">
    <property type="entry name" value="DnaJ_domain"/>
</dbReference>
<dbReference type="Pfam" id="PF00226">
    <property type="entry name" value="DnaJ"/>
    <property type="match status" value="1"/>
</dbReference>
<dbReference type="PROSITE" id="PS50076">
    <property type="entry name" value="DNAJ_2"/>
    <property type="match status" value="1"/>
</dbReference>
<dbReference type="InterPro" id="IPR050817">
    <property type="entry name" value="DjlA_DnaK_co-chaperone"/>
</dbReference>
<dbReference type="PRINTS" id="PR00625">
    <property type="entry name" value="JDOMAIN"/>
</dbReference>
<dbReference type="PhylomeDB" id="S7ZQM2"/>
<dbReference type="Proteomes" id="UP000019376">
    <property type="component" value="Unassembled WGS sequence"/>
</dbReference>
<protein>
    <recommendedName>
        <fullName evidence="2">J domain-containing protein</fullName>
    </recommendedName>
</protein>